<feature type="domain" description="DOD-type homing endonuclease" evidence="4">
    <location>
        <begin position="369"/>
        <end position="511"/>
    </location>
</feature>
<dbReference type="InterPro" id="IPR045595">
    <property type="entry name" value="SufBD_N"/>
</dbReference>
<dbReference type="InterPro" id="IPR030934">
    <property type="entry name" value="Intein_C"/>
</dbReference>
<organism evidence="5 6">
    <name type="scientific">Eiseniibacteriota bacterium</name>
    <dbReference type="NCBI Taxonomy" id="2212470"/>
    <lineage>
        <taxon>Bacteria</taxon>
        <taxon>Candidatus Eiseniibacteriota</taxon>
    </lineage>
</organism>
<sequence>MSTTPNLDLREGYTEKFGFHDTEQSVFKSRRGLDREIVAQISEMKGEPAWMRDYRLKALELFEKKPMPTWGPDLSTIDFQNIFYYVKPTSEEARSWDDVPADMKRTFDKLGIPEAEQKFLSGVGAQYDSEVVYHKIQEKLEQLGVLFLSCDHGLKEHEALFKEYFGTVIPSADNKFAALNSAVWSGGSFIYVPKGVHVDVPLQAYFRINTKDMGQFERTLIIVDEGAFVHYVEGCLPPGEQVSLGDRWVNIESVRPGDTVMDSDGNEAQVASARVRPFKGELVRLVPVSSANAFQVTPEHPVLGVRRRGLTTRRTARGTWLREIDNDALCRTRPEFIPASQLERGDFMVFPVSKITRPNERFTREVMRLLGYYLAEGSAYVHKKLHVPVVAFSFNEKERETIDEVKALILGITGKRAMEIHSPARHGTEVRVYSQDLLDLCVEHCSRHAAEKRLSKTVMELPAPLQNELLETYLKGDGSVYRKRKHTMVRAATASQALAWQLQELFARQGHYATITVRKGGKDTILGRTITRRDQYILYFSPDREKSQVRQGDGCFLVPIKRVERTPYEGPVFNFELESQPNAYVARGFAVHNCTAPTYSSDSLHSAVVEIIVKRGARCRYTTIQNWSNNVYNLVTKRAVAYRNATMEWVDGNLGSKITQKYPSVYMMEPGAHGEILSIAFAGHGQHQDAGGKVIHCAPNTTSKIISKSISKDGGRAGYRGLVKVQKGAVDSRSTVNCDALILDEKSRSDTYPYMEIEEDRVSIGHEATVSKIGDEQLFYLQSRGIPKEEAAAMIVSGFIEPIVKELPMEYAVEMNRLIQLQMEGSVG</sequence>
<evidence type="ECO:0000256" key="2">
    <source>
        <dbReference type="ARBA" id="ARBA00023000"/>
    </source>
</evidence>
<dbReference type="NCBIfam" id="TIGR01980">
    <property type="entry name" value="sufB"/>
    <property type="match status" value="1"/>
</dbReference>
<dbReference type="GO" id="GO:0004519">
    <property type="term" value="F:endonuclease activity"/>
    <property type="evidence" value="ECO:0007669"/>
    <property type="project" value="InterPro"/>
</dbReference>
<dbReference type="InterPro" id="IPR037284">
    <property type="entry name" value="SUF_FeS_clus_asmbl_SufBD_sf"/>
</dbReference>
<dbReference type="PANTHER" id="PTHR30508:SF1">
    <property type="entry name" value="UPF0051 PROTEIN ABCI8, CHLOROPLASTIC-RELATED"/>
    <property type="match status" value="1"/>
</dbReference>
<proteinExistence type="inferred from homology"/>
<dbReference type="InterPro" id="IPR006141">
    <property type="entry name" value="Intein_N"/>
</dbReference>
<dbReference type="Pfam" id="PF14528">
    <property type="entry name" value="LAGLIDADG_3"/>
    <property type="match status" value="1"/>
</dbReference>
<dbReference type="PROSITE" id="PS50819">
    <property type="entry name" value="INTEIN_ENDONUCLEASE"/>
    <property type="match status" value="1"/>
</dbReference>
<dbReference type="SUPFAM" id="SSF55608">
    <property type="entry name" value="Homing endonucleases"/>
    <property type="match status" value="1"/>
</dbReference>
<protein>
    <submittedName>
        <fullName evidence="5">Fe-S cluster assembly protein SufB</fullName>
    </submittedName>
</protein>
<dbReference type="EMBL" id="VBPB01000113">
    <property type="protein sequence ID" value="TMQ72295.1"/>
    <property type="molecule type" value="Genomic_DNA"/>
</dbReference>
<dbReference type="InterPro" id="IPR010231">
    <property type="entry name" value="SUF_FeS_clus_asmbl_SufB"/>
</dbReference>
<evidence type="ECO:0000313" key="5">
    <source>
        <dbReference type="EMBL" id="TMQ72295.1"/>
    </source>
</evidence>
<keyword evidence="1" id="KW-0068">Autocatalytic cleavage</keyword>
<dbReference type="SMART" id="SM00306">
    <property type="entry name" value="HintN"/>
    <property type="match status" value="1"/>
</dbReference>
<dbReference type="Pfam" id="PF19295">
    <property type="entry name" value="SufBD_N"/>
    <property type="match status" value="1"/>
</dbReference>
<dbReference type="SUPFAM" id="SSF51294">
    <property type="entry name" value="Hedgehog/intein (Hint) domain"/>
    <property type="match status" value="1"/>
</dbReference>
<reference evidence="5 6" key="1">
    <citation type="journal article" date="2019" name="Nat. Microbiol.">
        <title>Mediterranean grassland soil C-N compound turnover is dependent on rainfall and depth, and is mediated by genomically divergent microorganisms.</title>
        <authorList>
            <person name="Diamond S."/>
            <person name="Andeer P.F."/>
            <person name="Li Z."/>
            <person name="Crits-Christoph A."/>
            <person name="Burstein D."/>
            <person name="Anantharaman K."/>
            <person name="Lane K.R."/>
            <person name="Thomas B.C."/>
            <person name="Pan C."/>
            <person name="Northen T.R."/>
            <person name="Banfield J.F."/>
        </authorList>
    </citation>
    <scope>NUCLEOTIDE SEQUENCE [LARGE SCALE GENOMIC DNA]</scope>
    <source>
        <strain evidence="5">WS_11</strain>
    </source>
</reference>
<gene>
    <name evidence="5" type="primary">sufB</name>
    <name evidence="5" type="ORF">E6K81_07855</name>
</gene>
<dbReference type="PROSITE" id="PS50818">
    <property type="entry name" value="INTEIN_C_TER"/>
    <property type="match status" value="1"/>
</dbReference>
<dbReference type="PANTHER" id="PTHR30508">
    <property type="entry name" value="FES CLUSTER ASSEMBLY PROTEIN SUF"/>
    <property type="match status" value="1"/>
</dbReference>
<dbReference type="Pfam" id="PF01458">
    <property type="entry name" value="SUFBD_core"/>
    <property type="match status" value="1"/>
</dbReference>
<evidence type="ECO:0000259" key="4">
    <source>
        <dbReference type="PROSITE" id="PS50819"/>
    </source>
</evidence>
<dbReference type="InterPro" id="IPR003587">
    <property type="entry name" value="Hint_dom_N"/>
</dbReference>
<dbReference type="GO" id="GO:0016226">
    <property type="term" value="P:iron-sulfur cluster assembly"/>
    <property type="evidence" value="ECO:0007669"/>
    <property type="project" value="InterPro"/>
</dbReference>
<dbReference type="InterPro" id="IPR036844">
    <property type="entry name" value="Hint_dom_sf"/>
</dbReference>
<dbReference type="SMART" id="SM00305">
    <property type="entry name" value="HintC"/>
    <property type="match status" value="1"/>
</dbReference>
<dbReference type="InterPro" id="IPR055346">
    <property type="entry name" value="Fe-S_cluster_assembly_SufBD"/>
</dbReference>
<dbReference type="InterPro" id="IPR003586">
    <property type="entry name" value="Hint_dom_C"/>
</dbReference>
<dbReference type="PROSITE" id="PS50817">
    <property type="entry name" value="INTEIN_N_TER"/>
    <property type="match status" value="1"/>
</dbReference>
<keyword evidence="2" id="KW-0651">Protein splicing</keyword>
<comment type="caution">
    <text evidence="5">The sequence shown here is derived from an EMBL/GenBank/DDBJ whole genome shotgun (WGS) entry which is preliminary data.</text>
</comment>
<dbReference type="InterPro" id="IPR004860">
    <property type="entry name" value="LAGLIDADG_dom"/>
</dbReference>
<evidence type="ECO:0000256" key="1">
    <source>
        <dbReference type="ARBA" id="ARBA00022813"/>
    </source>
</evidence>
<dbReference type="SUPFAM" id="SSF101960">
    <property type="entry name" value="Stabilizer of iron transporter SufD"/>
    <property type="match status" value="2"/>
</dbReference>
<dbReference type="Proteomes" id="UP000319771">
    <property type="component" value="Unassembled WGS sequence"/>
</dbReference>
<dbReference type="AlphaFoldDB" id="A0A538U8S7"/>
<accession>A0A538U8S7</accession>
<dbReference type="Gene3D" id="2.170.16.10">
    <property type="entry name" value="Hedgehog/Intein (Hint) domain"/>
    <property type="match status" value="1"/>
</dbReference>
<dbReference type="InterPro" id="IPR027434">
    <property type="entry name" value="Homing_endonucl"/>
</dbReference>
<dbReference type="Gene3D" id="3.10.28.10">
    <property type="entry name" value="Homing endonucleases"/>
    <property type="match status" value="1"/>
</dbReference>
<name>A0A538U8S7_UNCEI</name>
<dbReference type="InterPro" id="IPR000825">
    <property type="entry name" value="SUF_FeS_clus_asmbl_SufBD_core"/>
</dbReference>
<comment type="similarity">
    <text evidence="3">Belongs to the iron-sulfur cluster assembly SufBD family.</text>
</comment>
<evidence type="ECO:0000256" key="3">
    <source>
        <dbReference type="ARBA" id="ARBA00043967"/>
    </source>
</evidence>
<dbReference type="InterPro" id="IPR004042">
    <property type="entry name" value="Intein_endonuc_central"/>
</dbReference>
<evidence type="ECO:0000313" key="6">
    <source>
        <dbReference type="Proteomes" id="UP000319771"/>
    </source>
</evidence>
<dbReference type="GO" id="GO:0016539">
    <property type="term" value="P:intein-mediated protein splicing"/>
    <property type="evidence" value="ECO:0007669"/>
    <property type="project" value="InterPro"/>
</dbReference>